<feature type="transmembrane region" description="Helical" evidence="1">
    <location>
        <begin position="152"/>
        <end position="172"/>
    </location>
</feature>
<dbReference type="RefSeq" id="WP_007320010.1">
    <property type="nucleotide sequence ID" value="NZ_BAEH01000124.1"/>
</dbReference>
<keyword evidence="1" id="KW-1133">Transmembrane helix</keyword>
<dbReference type="Pfam" id="PF02517">
    <property type="entry name" value="Rce1-like"/>
    <property type="match status" value="1"/>
</dbReference>
<keyword evidence="1" id="KW-0812">Transmembrane</keyword>
<dbReference type="GO" id="GO:0080120">
    <property type="term" value="P:CAAX-box protein maturation"/>
    <property type="evidence" value="ECO:0007669"/>
    <property type="project" value="UniProtKB-ARBA"/>
</dbReference>
<feature type="domain" description="CAAX prenyl protease 2/Lysostaphin resistance protein A-like" evidence="2">
    <location>
        <begin position="116"/>
        <end position="220"/>
    </location>
</feature>
<keyword evidence="4" id="KW-1185">Reference proteome</keyword>
<dbReference type="PANTHER" id="PTHR35797:SF1">
    <property type="entry name" value="PROTEASE"/>
    <property type="match status" value="1"/>
</dbReference>
<feature type="transmembrane region" description="Helical" evidence="1">
    <location>
        <begin position="114"/>
        <end position="131"/>
    </location>
</feature>
<evidence type="ECO:0000259" key="2">
    <source>
        <dbReference type="Pfam" id="PF02517"/>
    </source>
</evidence>
<organism evidence="3 4">
    <name type="scientific">Gordonia effusa NBRC 100432</name>
    <dbReference type="NCBI Taxonomy" id="1077974"/>
    <lineage>
        <taxon>Bacteria</taxon>
        <taxon>Bacillati</taxon>
        <taxon>Actinomycetota</taxon>
        <taxon>Actinomycetes</taxon>
        <taxon>Mycobacteriales</taxon>
        <taxon>Gordoniaceae</taxon>
        <taxon>Gordonia</taxon>
    </lineage>
</organism>
<dbReference type="AlphaFoldDB" id="H0R6H4"/>
<dbReference type="EMBL" id="BAEH01000124">
    <property type="protein sequence ID" value="GAB20675.1"/>
    <property type="molecule type" value="Genomic_DNA"/>
</dbReference>
<proteinExistence type="predicted"/>
<accession>H0R6H4</accession>
<protein>
    <recommendedName>
        <fullName evidence="2">CAAX prenyl protease 2/Lysostaphin resistance protein A-like domain-containing protein</fullName>
    </recommendedName>
</protein>
<dbReference type="eggNOG" id="COG1266">
    <property type="taxonomic scope" value="Bacteria"/>
</dbReference>
<dbReference type="OrthoDB" id="4464093at2"/>
<evidence type="ECO:0000256" key="1">
    <source>
        <dbReference type="SAM" id="Phobius"/>
    </source>
</evidence>
<dbReference type="InterPro" id="IPR042150">
    <property type="entry name" value="MmRce1-like"/>
</dbReference>
<dbReference type="PANTHER" id="PTHR35797">
    <property type="entry name" value="PROTEASE-RELATED"/>
    <property type="match status" value="1"/>
</dbReference>
<evidence type="ECO:0000313" key="3">
    <source>
        <dbReference type="EMBL" id="GAB20675.1"/>
    </source>
</evidence>
<dbReference type="Proteomes" id="UP000035034">
    <property type="component" value="Unassembled WGS sequence"/>
</dbReference>
<reference evidence="3 4" key="1">
    <citation type="submission" date="2011-12" db="EMBL/GenBank/DDBJ databases">
        <title>Whole genome shotgun sequence of Gordonia effusa NBRC 100432.</title>
        <authorList>
            <person name="Yoshida I."/>
            <person name="Takarada H."/>
            <person name="Hosoyama A."/>
            <person name="Tsuchikane K."/>
            <person name="Katsumata H."/>
            <person name="Yamazaki S."/>
            <person name="Fujita N."/>
        </authorList>
    </citation>
    <scope>NUCLEOTIDE SEQUENCE [LARGE SCALE GENOMIC DNA]</scope>
    <source>
        <strain evidence="3 4">NBRC 100432</strain>
    </source>
</reference>
<name>H0R6H4_9ACTN</name>
<gene>
    <name evidence="3" type="ORF">GOEFS_124_00070</name>
</gene>
<keyword evidence="1" id="KW-0472">Membrane</keyword>
<feature type="transmembrane region" description="Helical" evidence="1">
    <location>
        <begin position="83"/>
        <end position="102"/>
    </location>
</feature>
<comment type="caution">
    <text evidence="3">The sequence shown here is derived from an EMBL/GenBank/DDBJ whole genome shotgun (WGS) entry which is preliminary data.</text>
</comment>
<feature type="transmembrane region" description="Helical" evidence="1">
    <location>
        <begin position="209"/>
        <end position="230"/>
    </location>
</feature>
<feature type="transmembrane region" description="Helical" evidence="1">
    <location>
        <begin position="178"/>
        <end position="197"/>
    </location>
</feature>
<sequence length="274" mass="29877">MEITGAFTARYVAFAFSWSWAWWTLAIAARNHLDDEVLASLFGILGDIGPFVAVILALLAQRVRARRIAQLLRSALRLPRQRIALLGFSGLVVTIVAVAAYTQHRADPVSRGPSPWLFVPYLLLMLIVGGGQEEVGWRGVLQPWLVSKFGRWQGSITAGVVWFAWHLPLFWTPGSLQTHLPLLAFAGFAVGFSLLVWKAMEMTSYRPATAIWLHALNNCVGIFCVFYSTQPGSPQPGAWALAAGYLVAGIIALAIPASPKLSPEKQSGRPEASA</sequence>
<feature type="transmembrane region" description="Helical" evidence="1">
    <location>
        <begin position="236"/>
        <end position="255"/>
    </location>
</feature>
<evidence type="ECO:0000313" key="4">
    <source>
        <dbReference type="Proteomes" id="UP000035034"/>
    </source>
</evidence>
<feature type="transmembrane region" description="Helical" evidence="1">
    <location>
        <begin position="38"/>
        <end position="60"/>
    </location>
</feature>
<dbReference type="InterPro" id="IPR003675">
    <property type="entry name" value="Rce1/LyrA-like_dom"/>
</dbReference>
<dbReference type="GO" id="GO:0004175">
    <property type="term" value="F:endopeptidase activity"/>
    <property type="evidence" value="ECO:0007669"/>
    <property type="project" value="UniProtKB-ARBA"/>
</dbReference>